<dbReference type="PROSITE" id="PS50132">
    <property type="entry name" value="RGS"/>
    <property type="match status" value="1"/>
</dbReference>
<evidence type="ECO:0000256" key="2">
    <source>
        <dbReference type="SAM" id="Phobius"/>
    </source>
</evidence>
<feature type="region of interest" description="Disordered" evidence="1">
    <location>
        <begin position="116"/>
        <end position="141"/>
    </location>
</feature>
<evidence type="ECO:0000313" key="4">
    <source>
        <dbReference type="EMBL" id="RUP09302.1"/>
    </source>
</evidence>
<dbReference type="PANTHER" id="PTHR39466">
    <property type="entry name" value="RGS DOMAIN-CONTAINING PROTEIN"/>
    <property type="match status" value="1"/>
</dbReference>
<accession>A0A433B311</accession>
<name>A0A433B311_9FUNG</name>
<evidence type="ECO:0000256" key="1">
    <source>
        <dbReference type="SAM" id="MobiDB-lite"/>
    </source>
</evidence>
<evidence type="ECO:0000259" key="3">
    <source>
        <dbReference type="PROSITE" id="PS50132"/>
    </source>
</evidence>
<keyword evidence="2" id="KW-1133">Transmembrane helix</keyword>
<keyword evidence="2" id="KW-0812">Transmembrane</keyword>
<keyword evidence="2" id="KW-0472">Membrane</keyword>
<comment type="caution">
    <text evidence="4">The sequence shown here is derived from an EMBL/GenBank/DDBJ whole genome shotgun (WGS) entry which is preliminary data.</text>
</comment>
<keyword evidence="5" id="KW-1185">Reference proteome</keyword>
<reference evidence="4 5" key="1">
    <citation type="journal article" date="2018" name="New Phytol.">
        <title>Phylogenomics of Endogonaceae and evolution of mycorrhizas within Mucoromycota.</title>
        <authorList>
            <person name="Chang Y."/>
            <person name="Desiro A."/>
            <person name="Na H."/>
            <person name="Sandor L."/>
            <person name="Lipzen A."/>
            <person name="Clum A."/>
            <person name="Barry K."/>
            <person name="Grigoriev I.V."/>
            <person name="Martin F.M."/>
            <person name="Stajich J.E."/>
            <person name="Smith M.E."/>
            <person name="Bonito G."/>
            <person name="Spatafora J.W."/>
        </authorList>
    </citation>
    <scope>NUCLEOTIDE SEQUENCE [LARGE SCALE GENOMIC DNA]</scope>
    <source>
        <strain evidence="4 5">GMNB39</strain>
    </source>
</reference>
<dbReference type="InterPro" id="IPR044926">
    <property type="entry name" value="RGS_subdomain_2"/>
</dbReference>
<protein>
    <recommendedName>
        <fullName evidence="3">RGS domain-containing protein</fullName>
    </recommendedName>
</protein>
<feature type="non-terminal residue" evidence="4">
    <location>
        <position position="302"/>
    </location>
</feature>
<proteinExistence type="predicted"/>
<dbReference type="EMBL" id="RBNI01016401">
    <property type="protein sequence ID" value="RUP09302.1"/>
    <property type="molecule type" value="Genomic_DNA"/>
</dbReference>
<dbReference type="Gene3D" id="1.10.167.10">
    <property type="entry name" value="Regulator of G-protein Signalling 4, domain 2"/>
    <property type="match status" value="1"/>
</dbReference>
<evidence type="ECO:0000313" key="5">
    <source>
        <dbReference type="Proteomes" id="UP000268093"/>
    </source>
</evidence>
<feature type="domain" description="RGS" evidence="3">
    <location>
        <begin position="179"/>
        <end position="240"/>
    </location>
</feature>
<feature type="transmembrane region" description="Helical" evidence="2">
    <location>
        <begin position="260"/>
        <end position="277"/>
    </location>
</feature>
<dbReference type="SUPFAM" id="SSF48097">
    <property type="entry name" value="Regulator of G-protein signaling, RGS"/>
    <property type="match status" value="1"/>
</dbReference>
<feature type="transmembrane region" description="Helical" evidence="2">
    <location>
        <begin position="282"/>
        <end position="300"/>
    </location>
</feature>
<organism evidence="4 5">
    <name type="scientific">Jimgerdemannia flammicorona</name>
    <dbReference type="NCBI Taxonomy" id="994334"/>
    <lineage>
        <taxon>Eukaryota</taxon>
        <taxon>Fungi</taxon>
        <taxon>Fungi incertae sedis</taxon>
        <taxon>Mucoromycota</taxon>
        <taxon>Mucoromycotina</taxon>
        <taxon>Endogonomycetes</taxon>
        <taxon>Endogonales</taxon>
        <taxon>Endogonaceae</taxon>
        <taxon>Jimgerdemannia</taxon>
    </lineage>
</organism>
<dbReference type="Pfam" id="PF00615">
    <property type="entry name" value="RGS"/>
    <property type="match status" value="1"/>
</dbReference>
<sequence length="302" mass="34007">MAKLERTISDNSQEQITLERVLADDLCSPVTLKDFRVYLTYMEYSVENLGEFERFQLRLSILVTSTTVHLHCCFPNNPYQPNSHEPRNHLYLHYIQTLSPPPQRKYRGLVISESSSDSGLEFPNPSPLPSPRVSSTVSMSNTTTSDAQTLVKTYGYEIEMVPVVSKSGPEILPSQQSFRAEIDIILATYLLPGAPKELNLDGKLRAYVIENAKNSTHPTIFEAAAHAVYVTMNDASFPNFKRMTVTNVGRPGIIEITCLYIGWMLLGVGVVLIPLCLNKSRWWRLFGILFFWSGFANVAACY</sequence>
<dbReference type="OrthoDB" id="3232309at2759"/>
<dbReference type="AlphaFoldDB" id="A0A433B311"/>
<dbReference type="InterPro" id="IPR036305">
    <property type="entry name" value="RGS_sf"/>
</dbReference>
<dbReference type="InterPro" id="IPR016137">
    <property type="entry name" value="RGS"/>
</dbReference>
<dbReference type="Proteomes" id="UP000268093">
    <property type="component" value="Unassembled WGS sequence"/>
</dbReference>
<dbReference type="PANTHER" id="PTHR39466:SF1">
    <property type="entry name" value="RGS DOMAIN-CONTAINING PROTEIN"/>
    <property type="match status" value="1"/>
</dbReference>
<gene>
    <name evidence="4" type="ORF">BC936DRAFT_140085</name>
</gene>